<dbReference type="InterPro" id="IPR007337">
    <property type="entry name" value="RelB/DinJ"/>
</dbReference>
<dbReference type="Gene3D" id="1.10.1220.10">
    <property type="entry name" value="Met repressor-like"/>
    <property type="match status" value="1"/>
</dbReference>
<dbReference type="InterPro" id="IPR013321">
    <property type="entry name" value="Arc_rbn_hlx_hlx"/>
</dbReference>
<sequence length="119" mass="13351">MPTSILDTRPVQMNVRIDRQLKEAGDAVLTHIGMTPSQAVRTLWEYLVVNGRMPSKGDAAAPVSDGVEPRRMESRAAQGSHIVRDSCLKYGIPIPEFSGDYDDLYEEAMAERYPEWVEL</sequence>
<gene>
    <name evidence="1" type="ORF">CSV91_05540</name>
</gene>
<reference evidence="1 2" key="1">
    <citation type="submission" date="2017-10" db="EMBL/GenBank/DDBJ databases">
        <title>Complete genome sequence of Collinsella aerofaciens isolated from the gut of a healthy adult Indian.</title>
        <authorList>
            <person name="Bag S."/>
            <person name="Ghosh T.S."/>
            <person name="Das B."/>
        </authorList>
    </citation>
    <scope>NUCLEOTIDE SEQUENCE [LARGE SCALE GENOMIC DNA]</scope>
    <source>
        <strain evidence="2">indica</strain>
    </source>
</reference>
<dbReference type="RefSeq" id="WP_099432102.1">
    <property type="nucleotide sequence ID" value="NZ_CP024160.1"/>
</dbReference>
<dbReference type="Pfam" id="PF04221">
    <property type="entry name" value="RelB"/>
    <property type="match status" value="1"/>
</dbReference>
<dbReference type="GO" id="GO:0006355">
    <property type="term" value="P:regulation of DNA-templated transcription"/>
    <property type="evidence" value="ECO:0007669"/>
    <property type="project" value="InterPro"/>
</dbReference>
<accession>A0A2D1TXF4</accession>
<dbReference type="Proteomes" id="UP000225608">
    <property type="component" value="Chromosome"/>
</dbReference>
<evidence type="ECO:0000313" key="1">
    <source>
        <dbReference type="EMBL" id="ATP54048.1"/>
    </source>
</evidence>
<protein>
    <recommendedName>
        <fullName evidence="3">RelB antitoxin</fullName>
    </recommendedName>
</protein>
<dbReference type="EMBL" id="CP024160">
    <property type="protein sequence ID" value="ATP54048.1"/>
    <property type="molecule type" value="Genomic_DNA"/>
</dbReference>
<dbReference type="AlphaFoldDB" id="A0A2D1TXF4"/>
<name>A0A2D1TXF4_9ACTN</name>
<dbReference type="KEGG" id="caer:CSV91_05540"/>
<evidence type="ECO:0000313" key="2">
    <source>
        <dbReference type="Proteomes" id="UP000225608"/>
    </source>
</evidence>
<evidence type="ECO:0008006" key="3">
    <source>
        <dbReference type="Google" id="ProtNLM"/>
    </source>
</evidence>
<organism evidence="1 2">
    <name type="scientific">Collinsella aerofaciens</name>
    <dbReference type="NCBI Taxonomy" id="74426"/>
    <lineage>
        <taxon>Bacteria</taxon>
        <taxon>Bacillati</taxon>
        <taxon>Actinomycetota</taxon>
        <taxon>Coriobacteriia</taxon>
        <taxon>Coriobacteriales</taxon>
        <taxon>Coriobacteriaceae</taxon>
        <taxon>Collinsella</taxon>
    </lineage>
</organism>
<proteinExistence type="predicted"/>